<proteinExistence type="predicted"/>
<evidence type="ECO:0000313" key="5">
    <source>
        <dbReference type="Proteomes" id="UP000255389"/>
    </source>
</evidence>
<reference evidence="2 4" key="1">
    <citation type="journal article" date="2015" name="MBio">
        <title>Enzymatic Degradation of Phenazines Can Generate Energy and Protect Sensitive Organisms from Toxicity.</title>
        <authorList>
            <person name="Costa K.C."/>
            <person name="Bergkessel M."/>
            <person name="Saunders S."/>
            <person name="Korlach J."/>
            <person name="Newman D.K."/>
        </authorList>
    </citation>
    <scope>NUCLEOTIDE SEQUENCE [LARGE SCALE GENOMIC DNA]</scope>
    <source>
        <strain evidence="2 4">CT6</strain>
    </source>
</reference>
<dbReference type="EMBL" id="CP011269">
    <property type="protein sequence ID" value="ALI26971.1"/>
    <property type="molecule type" value="Genomic_DNA"/>
</dbReference>
<keyword evidence="4" id="KW-1185">Reference proteome</keyword>
<reference evidence="3 5" key="2">
    <citation type="submission" date="2018-06" db="EMBL/GenBank/DDBJ databases">
        <authorList>
            <consortium name="Pathogen Informatics"/>
            <person name="Doyle S."/>
        </authorList>
    </citation>
    <scope>NUCLEOTIDE SEQUENCE [LARGE SCALE GENOMIC DNA]</scope>
    <source>
        <strain evidence="3 5">NCTC1542</strain>
    </source>
</reference>
<feature type="compositionally biased region" description="Basic and acidic residues" evidence="1">
    <location>
        <begin position="45"/>
        <end position="70"/>
    </location>
</feature>
<evidence type="ECO:0000256" key="1">
    <source>
        <dbReference type="SAM" id="MobiDB-lite"/>
    </source>
</evidence>
<dbReference type="Proteomes" id="UP000255389">
    <property type="component" value="Unassembled WGS sequence"/>
</dbReference>
<sequence length="102" mass="11081">MDFKKPVGVSAMVAGIGIAGLLGLGVGTASAEPGPGCDRPGAPQCDRHDDRGSRPDEWHGRGIDDARRDHQPFEWNGQRVTPMPAGDGRGWGFWFLDRWIPM</sequence>
<feature type="region of interest" description="Disordered" evidence="1">
    <location>
        <begin position="27"/>
        <end position="70"/>
    </location>
</feature>
<protein>
    <submittedName>
        <fullName evidence="2">Uncharacterized protein</fullName>
    </submittedName>
</protein>
<dbReference type="PATRIC" id="fig|1766.6.peg.3121"/>
<dbReference type="KEGG" id="mft:XA26_31390"/>
<accession>A0A0N9YAF5</accession>
<evidence type="ECO:0000313" key="4">
    <source>
        <dbReference type="Proteomes" id="UP000057134"/>
    </source>
</evidence>
<evidence type="ECO:0000313" key="3">
    <source>
        <dbReference type="EMBL" id="STZ74134.1"/>
    </source>
</evidence>
<name>A0A0N9YAF5_MYCFO</name>
<organism evidence="2 4">
    <name type="scientific">Mycolicibacterium fortuitum</name>
    <name type="common">Mycobacterium fortuitum</name>
    <dbReference type="NCBI Taxonomy" id="1766"/>
    <lineage>
        <taxon>Bacteria</taxon>
        <taxon>Bacillati</taxon>
        <taxon>Actinomycetota</taxon>
        <taxon>Actinomycetes</taxon>
        <taxon>Mycobacteriales</taxon>
        <taxon>Mycobacteriaceae</taxon>
        <taxon>Mycolicibacterium</taxon>
    </lineage>
</organism>
<dbReference type="EMBL" id="UGQY01000001">
    <property type="protein sequence ID" value="STZ74134.1"/>
    <property type="molecule type" value="Genomic_DNA"/>
</dbReference>
<dbReference type="Proteomes" id="UP000057134">
    <property type="component" value="Chromosome"/>
</dbReference>
<dbReference type="AlphaFoldDB" id="A0A0N9YAF5"/>
<evidence type="ECO:0000313" key="2">
    <source>
        <dbReference type="EMBL" id="ALI26971.1"/>
    </source>
</evidence>
<gene>
    <name evidence="3" type="ORF">NCTC1542_01683</name>
    <name evidence="2" type="ORF">XA26_31390</name>
</gene>